<dbReference type="SUPFAM" id="SSF53448">
    <property type="entry name" value="Nucleotide-diphospho-sugar transferases"/>
    <property type="match status" value="1"/>
</dbReference>
<dbReference type="InterPro" id="IPR050256">
    <property type="entry name" value="Glycosyltransferase_2"/>
</dbReference>
<dbReference type="InterPro" id="IPR001173">
    <property type="entry name" value="Glyco_trans_2-like"/>
</dbReference>
<proteinExistence type="predicted"/>
<dbReference type="CDD" id="cd04179">
    <property type="entry name" value="DPM_DPG-synthase_like"/>
    <property type="match status" value="1"/>
</dbReference>
<feature type="domain" description="Glycosyltransferase 2-like" evidence="2">
    <location>
        <begin position="3"/>
        <end position="161"/>
    </location>
</feature>
<dbReference type="GO" id="GO:0016740">
    <property type="term" value="F:transferase activity"/>
    <property type="evidence" value="ECO:0007669"/>
    <property type="project" value="UniProtKB-KW"/>
</dbReference>
<keyword evidence="1" id="KW-0472">Membrane</keyword>
<keyword evidence="1" id="KW-0812">Transmembrane</keyword>
<protein>
    <submittedName>
        <fullName evidence="3">Family 2 glycosyl transferase</fullName>
    </submittedName>
</protein>
<comment type="caution">
    <text evidence="3">The sequence shown here is derived from an EMBL/GenBank/DDBJ whole genome shotgun (WGS) entry which is preliminary data.</text>
</comment>
<feature type="transmembrane region" description="Helical" evidence="1">
    <location>
        <begin position="260"/>
        <end position="282"/>
    </location>
</feature>
<dbReference type="PANTHER" id="PTHR48090:SF7">
    <property type="entry name" value="RFBJ PROTEIN"/>
    <property type="match status" value="1"/>
</dbReference>
<feature type="transmembrane region" description="Helical" evidence="1">
    <location>
        <begin position="230"/>
        <end position="248"/>
    </location>
</feature>
<dbReference type="Gene3D" id="3.90.550.10">
    <property type="entry name" value="Spore Coat Polysaccharide Biosynthesis Protein SpsA, Chain A"/>
    <property type="match status" value="1"/>
</dbReference>
<evidence type="ECO:0000256" key="1">
    <source>
        <dbReference type="SAM" id="Phobius"/>
    </source>
</evidence>
<keyword evidence="3" id="KW-0808">Transferase</keyword>
<dbReference type="Proteomes" id="UP000231388">
    <property type="component" value="Unassembled WGS sequence"/>
</dbReference>
<reference evidence="3 4" key="1">
    <citation type="submission" date="2017-09" db="EMBL/GenBank/DDBJ databases">
        <title>Depth-based differentiation of microbial function through sediment-hosted aquifers and enrichment of novel symbionts in the deep terrestrial subsurface.</title>
        <authorList>
            <person name="Probst A.J."/>
            <person name="Ladd B."/>
            <person name="Jarett J.K."/>
            <person name="Geller-Mcgrath D.E."/>
            <person name="Sieber C.M."/>
            <person name="Emerson J.B."/>
            <person name="Anantharaman K."/>
            <person name="Thomas B.C."/>
            <person name="Malmstrom R."/>
            <person name="Stieglmeier M."/>
            <person name="Klingl A."/>
            <person name="Woyke T."/>
            <person name="Ryan C.M."/>
            <person name="Banfield J.F."/>
        </authorList>
    </citation>
    <scope>NUCLEOTIDE SEQUENCE [LARGE SCALE GENOMIC DNA]</scope>
    <source>
        <strain evidence="3">CG23_combo_of_CG06-09_8_20_14_all_40_14</strain>
    </source>
</reference>
<dbReference type="InterPro" id="IPR029044">
    <property type="entry name" value="Nucleotide-diphossugar_trans"/>
</dbReference>
<gene>
    <name evidence="3" type="ORF">COX53_01625</name>
</gene>
<dbReference type="PANTHER" id="PTHR48090">
    <property type="entry name" value="UNDECAPRENYL-PHOSPHATE 4-DEOXY-4-FORMAMIDO-L-ARABINOSE TRANSFERASE-RELATED"/>
    <property type="match status" value="1"/>
</dbReference>
<evidence type="ECO:0000259" key="2">
    <source>
        <dbReference type="Pfam" id="PF00535"/>
    </source>
</evidence>
<evidence type="ECO:0000313" key="3">
    <source>
        <dbReference type="EMBL" id="PIP04598.1"/>
    </source>
</evidence>
<dbReference type="Pfam" id="PF00535">
    <property type="entry name" value="Glycos_transf_2"/>
    <property type="match status" value="1"/>
</dbReference>
<dbReference type="AlphaFoldDB" id="A0A2G9XC79"/>
<name>A0A2G9XC79_UNCKA</name>
<accession>A0A2G9XC79</accession>
<keyword evidence="1" id="KW-1133">Transmembrane helix</keyword>
<evidence type="ECO:0000313" key="4">
    <source>
        <dbReference type="Proteomes" id="UP000231388"/>
    </source>
</evidence>
<sequence>MISIIIPAYNEEKSIKDTVQRVFFVCKNSFKEYEVIVVNDGSTDKTATVLESFKTSHLIILNRGFNRGYGASLKEGIEYAKGEVIAITDADGTYPIEKIPQLINDVEQGFSMSVAARKGRYKNTSLIKSVPKFLLDKVANVVAGQKISDINSGLRAFRKKDVIPFFNIISDKFSFTTTITLSYLSNGLSVSYIPIEYRKREGKSKVKARDGFDFVNLILRTIMYFNPLRIFAPVALFLMGIGVLKFVYDLFNEPYLNITPSVIFVFLSGLQILAIGMLADLIRTTRK</sequence>
<dbReference type="EMBL" id="PCQY01000020">
    <property type="protein sequence ID" value="PIP04598.1"/>
    <property type="molecule type" value="Genomic_DNA"/>
</dbReference>
<organism evidence="3 4">
    <name type="scientific">candidate division WWE3 bacterium CG23_combo_of_CG06-09_8_20_14_all_40_14</name>
    <dbReference type="NCBI Taxonomy" id="1975095"/>
    <lineage>
        <taxon>Bacteria</taxon>
        <taxon>Katanobacteria</taxon>
    </lineage>
</organism>